<comment type="catalytic activity">
    <reaction evidence="1">
        <text>Release of an N-terminal tripeptide from a polypeptide.</text>
        <dbReference type="EC" id="3.4.14.10"/>
    </reaction>
</comment>
<dbReference type="GO" id="GO:0006508">
    <property type="term" value="P:proteolysis"/>
    <property type="evidence" value="ECO:0007669"/>
    <property type="project" value="UniProtKB-KW"/>
</dbReference>
<dbReference type="SMART" id="SM00944">
    <property type="entry name" value="Pro-kuma_activ"/>
    <property type="match status" value="1"/>
</dbReference>
<feature type="binding site" evidence="11">
    <location>
        <position position="556"/>
    </location>
    <ligand>
        <name>Ca(2+)</name>
        <dbReference type="ChEBI" id="CHEBI:29108"/>
    </ligand>
</feature>
<dbReference type="Pfam" id="PF00082">
    <property type="entry name" value="Peptidase_S8"/>
    <property type="match status" value="1"/>
</dbReference>
<feature type="binding site" evidence="11">
    <location>
        <position position="532"/>
    </location>
    <ligand>
        <name>Ca(2+)</name>
        <dbReference type="ChEBI" id="CHEBI:29108"/>
    </ligand>
</feature>
<evidence type="ECO:0000256" key="1">
    <source>
        <dbReference type="ARBA" id="ARBA00001910"/>
    </source>
</evidence>
<dbReference type="GO" id="GO:0005576">
    <property type="term" value="C:extracellular region"/>
    <property type="evidence" value="ECO:0007669"/>
    <property type="project" value="UniProtKB-SubCell"/>
</dbReference>
<dbReference type="OrthoDB" id="409122at2759"/>
<keyword evidence="12" id="KW-0732">Signal</keyword>
<evidence type="ECO:0000256" key="6">
    <source>
        <dbReference type="ARBA" id="ARBA00022723"/>
    </source>
</evidence>
<protein>
    <recommendedName>
        <fullName evidence="4">tripeptidyl-peptidase II</fullName>
        <ecNumber evidence="4">3.4.14.10</ecNumber>
    </recommendedName>
</protein>
<dbReference type="Pfam" id="PF09286">
    <property type="entry name" value="Pro-kuma_activ"/>
    <property type="match status" value="1"/>
</dbReference>
<keyword evidence="7 11" id="KW-0378">Hydrolase</keyword>
<dbReference type="CDD" id="cd11377">
    <property type="entry name" value="Pro-peptidase_S53"/>
    <property type="match status" value="1"/>
</dbReference>
<keyword evidence="5 11" id="KW-0645">Protease</keyword>
<sequence length="575" mass="60643">MVVPTSLLALSFFSSFAVATSLPFKYSRNLLVHESRDFLPTGVSFIGPAASHTPLKLRIALSQTNPDAIVTALLNVSDPASADYGNHLSKSEVEALVAPSSASVSAVNAWLQEHDLSATAISPAGDWLQLEVNVSKANSLLAADFSTFSLSGSDAKAVRTLSYSIPAALKGHIDLIHPTTAFPEAIQTIELSKRNIHEPVLPRAAAASSKCGSGTTPACVQSLYNIPTTPATNSSNKLAVTGRFGNNAHYNWLQTFLKKYRPDMKSTTNFTVVGVDDGNNDQDAPSVSEGELDIQYTVGLATNVPVQYVMVGVNWTDDGLNGYLDEINYLLSLEHPPQVLSTSYGYAETSMSYALTDKLCKAYAQLGARGVSVLFASGDSGVGCQDSNTTLFQPTFPSNCPYVTSVGGTAGSGPETGWAGSSGGFSNYYAAPSYQASAVDGYLTAHTSSANYNATVGKYNPVGRGFPDVSAKADDYRVQETSIASIYGTSASTPVFASIVALINDRLSVKGKPPLGFLNPWLYSRGKSAFTDITKGNNSIECNGETAGFEAVEGWDPVTGLGTPDFNKLLKAVGL</sequence>
<dbReference type="InterPro" id="IPR000209">
    <property type="entry name" value="Peptidase_S8/S53_dom"/>
</dbReference>
<evidence type="ECO:0000256" key="5">
    <source>
        <dbReference type="ARBA" id="ARBA00022670"/>
    </source>
</evidence>
<dbReference type="PANTHER" id="PTHR14218">
    <property type="entry name" value="PROTEASE S8 TRIPEPTIDYL PEPTIDASE I CLN2"/>
    <property type="match status" value="1"/>
</dbReference>
<dbReference type="InterPro" id="IPR036852">
    <property type="entry name" value="Peptidase_S8/S53_dom_sf"/>
</dbReference>
<evidence type="ECO:0000259" key="13">
    <source>
        <dbReference type="PROSITE" id="PS51695"/>
    </source>
</evidence>
<accession>A0A4Q9M572</accession>
<evidence type="ECO:0000256" key="9">
    <source>
        <dbReference type="ARBA" id="ARBA00022837"/>
    </source>
</evidence>
<keyword evidence="6 11" id="KW-0479">Metal-binding</keyword>
<dbReference type="InterPro" id="IPR050819">
    <property type="entry name" value="Tripeptidyl-peptidase_I"/>
</dbReference>
<dbReference type="Gene3D" id="3.40.50.200">
    <property type="entry name" value="Peptidase S8/S53 domain"/>
    <property type="match status" value="1"/>
</dbReference>
<feature type="signal peptide" evidence="12">
    <location>
        <begin position="1"/>
        <end position="19"/>
    </location>
</feature>
<comment type="function">
    <text evidence="2">Secreted tripeptidyl-peptidase which degrades proteins at acidic pHs and is involved in virulence.</text>
</comment>
<feature type="active site" description="Charge relay system" evidence="11">
    <location>
        <position position="490"/>
    </location>
</feature>
<dbReference type="GO" id="GO:0046872">
    <property type="term" value="F:metal ion binding"/>
    <property type="evidence" value="ECO:0007669"/>
    <property type="project" value="UniProtKB-UniRule"/>
</dbReference>
<comment type="subcellular location">
    <subcellularLocation>
        <location evidence="3">Secreted</location>
        <location evidence="3">Extracellular space</location>
    </subcellularLocation>
</comment>
<reference evidence="14" key="1">
    <citation type="submission" date="2019-01" db="EMBL/GenBank/DDBJ databases">
        <title>Draft genome sequences of three monokaryotic isolates of the white-rot basidiomycete fungus Dichomitus squalens.</title>
        <authorList>
            <consortium name="DOE Joint Genome Institute"/>
            <person name="Lopez S.C."/>
            <person name="Andreopoulos B."/>
            <person name="Pangilinan J."/>
            <person name="Lipzen A."/>
            <person name="Riley R."/>
            <person name="Ahrendt S."/>
            <person name="Ng V."/>
            <person name="Barry K."/>
            <person name="Daum C."/>
            <person name="Grigoriev I.V."/>
            <person name="Hilden K.S."/>
            <person name="Makela M.R."/>
            <person name="de Vries R.P."/>
        </authorList>
    </citation>
    <scope>NUCLEOTIDE SEQUENCE [LARGE SCALE GENOMIC DNA]</scope>
    <source>
        <strain evidence="14">OM18370.1</strain>
    </source>
</reference>
<feature type="active site" description="Charge relay system" evidence="11">
    <location>
        <position position="289"/>
    </location>
</feature>
<name>A0A4Q9M572_9APHY</name>
<organism evidence="14">
    <name type="scientific">Dichomitus squalens</name>
    <dbReference type="NCBI Taxonomy" id="114155"/>
    <lineage>
        <taxon>Eukaryota</taxon>
        <taxon>Fungi</taxon>
        <taxon>Dikarya</taxon>
        <taxon>Basidiomycota</taxon>
        <taxon>Agaricomycotina</taxon>
        <taxon>Agaricomycetes</taxon>
        <taxon>Polyporales</taxon>
        <taxon>Polyporaceae</taxon>
        <taxon>Dichomitus</taxon>
    </lineage>
</organism>
<keyword evidence="9 11" id="KW-0106">Calcium</keyword>
<dbReference type="GO" id="GO:0004252">
    <property type="term" value="F:serine-type endopeptidase activity"/>
    <property type="evidence" value="ECO:0007669"/>
    <property type="project" value="UniProtKB-UniRule"/>
</dbReference>
<dbReference type="InterPro" id="IPR015366">
    <property type="entry name" value="S53_propep"/>
</dbReference>
<feature type="chain" id="PRO_5020238988" description="tripeptidyl-peptidase II" evidence="12">
    <location>
        <begin position="20"/>
        <end position="575"/>
    </location>
</feature>
<dbReference type="EMBL" id="ML143609">
    <property type="protein sequence ID" value="TBU21427.1"/>
    <property type="molecule type" value="Genomic_DNA"/>
</dbReference>
<evidence type="ECO:0000256" key="10">
    <source>
        <dbReference type="ARBA" id="ARBA00023145"/>
    </source>
</evidence>
<evidence type="ECO:0000313" key="14">
    <source>
        <dbReference type="EMBL" id="TBU21427.1"/>
    </source>
</evidence>
<feature type="binding site" evidence="11">
    <location>
        <position position="533"/>
    </location>
    <ligand>
        <name>Ca(2+)</name>
        <dbReference type="ChEBI" id="CHEBI:29108"/>
    </ligand>
</feature>
<keyword evidence="10" id="KW-0865">Zymogen</keyword>
<comment type="cofactor">
    <cofactor evidence="11">
        <name>Ca(2+)</name>
        <dbReference type="ChEBI" id="CHEBI:29108"/>
    </cofactor>
    <text evidence="11">Binds 1 Ca(2+) ion per subunit.</text>
</comment>
<evidence type="ECO:0000256" key="12">
    <source>
        <dbReference type="SAM" id="SignalP"/>
    </source>
</evidence>
<keyword evidence="8 11" id="KW-0720">Serine protease</keyword>
<gene>
    <name evidence="14" type="ORF">BD311DRAFT_707021</name>
</gene>
<dbReference type="InterPro" id="IPR030400">
    <property type="entry name" value="Sedolisin_dom"/>
</dbReference>
<feature type="domain" description="Peptidase S53" evidence="13">
    <location>
        <begin position="214"/>
        <end position="575"/>
    </location>
</feature>
<dbReference type="PROSITE" id="PS51695">
    <property type="entry name" value="SEDOLISIN"/>
    <property type="match status" value="1"/>
</dbReference>
<evidence type="ECO:0000256" key="7">
    <source>
        <dbReference type="ARBA" id="ARBA00022801"/>
    </source>
</evidence>
<dbReference type="EC" id="3.4.14.10" evidence="4"/>
<dbReference type="CDD" id="cd04056">
    <property type="entry name" value="Peptidases_S53"/>
    <property type="match status" value="1"/>
</dbReference>
<dbReference type="AlphaFoldDB" id="A0A4Q9M572"/>
<feature type="binding site" evidence="11">
    <location>
        <position position="554"/>
    </location>
    <ligand>
        <name>Ca(2+)</name>
        <dbReference type="ChEBI" id="CHEBI:29108"/>
    </ligand>
</feature>
<dbReference type="GO" id="GO:0008240">
    <property type="term" value="F:tripeptidyl-peptidase activity"/>
    <property type="evidence" value="ECO:0007669"/>
    <property type="project" value="UniProtKB-EC"/>
</dbReference>
<evidence type="ECO:0000256" key="2">
    <source>
        <dbReference type="ARBA" id="ARBA00002451"/>
    </source>
</evidence>
<dbReference type="SUPFAM" id="SSF54897">
    <property type="entry name" value="Protease propeptides/inhibitors"/>
    <property type="match status" value="1"/>
</dbReference>
<evidence type="ECO:0000256" key="8">
    <source>
        <dbReference type="ARBA" id="ARBA00022825"/>
    </source>
</evidence>
<evidence type="ECO:0000256" key="4">
    <source>
        <dbReference type="ARBA" id="ARBA00012462"/>
    </source>
</evidence>
<proteinExistence type="predicted"/>
<evidence type="ECO:0000256" key="3">
    <source>
        <dbReference type="ARBA" id="ARBA00004239"/>
    </source>
</evidence>
<evidence type="ECO:0000256" key="11">
    <source>
        <dbReference type="PROSITE-ProRule" id="PRU01032"/>
    </source>
</evidence>
<dbReference type="Proteomes" id="UP000292957">
    <property type="component" value="Unassembled WGS sequence"/>
</dbReference>
<dbReference type="SUPFAM" id="SSF52743">
    <property type="entry name" value="Subtilisin-like"/>
    <property type="match status" value="1"/>
</dbReference>
<dbReference type="PANTHER" id="PTHR14218:SF15">
    <property type="entry name" value="TRIPEPTIDYL-PEPTIDASE 1"/>
    <property type="match status" value="1"/>
</dbReference>
<feature type="active site" description="Charge relay system" evidence="11">
    <location>
        <position position="293"/>
    </location>
</feature>